<keyword evidence="5 6" id="KW-0819">tRNA processing</keyword>
<sequence>MALDYCLMVTGPAYGNQRASSALQFSRALLACGHRLGTVFFYQDGVHNANRLTSPSSDEVDLVRAWHELAQQHQVAMYVCVAAALRRGVIDSLHASLLKLNGENFQPGFEVSSLGKLAQMALSCDRFIQF</sequence>
<comment type="function">
    <text evidence="6">Part of a sulfur-relay system required for 2-thiolation of 5-methylaminomethyl-2-thiouridine (mnm(5)s(2)U) at tRNA wobble positions. Accepts sulfur from TusA and transfers it in turn to TusE.</text>
</comment>
<feature type="active site" description="Cysteine persulfide intermediate" evidence="6">
    <location>
        <position position="80"/>
    </location>
</feature>
<dbReference type="AlphaFoldDB" id="A0A143WSG2"/>
<gene>
    <name evidence="6 7" type="primary">tusD</name>
    <name evidence="7" type="ORF">MHIR_DE00370</name>
</gene>
<comment type="subunit">
    <text evidence="6">Heterohexamer, formed by a dimer of trimers. The hexameric TusBCD complex contains 2 copies each of TusB, TusC and TusD. The TusBCD complex interacts with TusE.</text>
</comment>
<dbReference type="NCBIfam" id="TIGR03012">
    <property type="entry name" value="sulf_tusD_dsrE"/>
    <property type="match status" value="1"/>
</dbReference>
<evidence type="ECO:0000256" key="3">
    <source>
        <dbReference type="ARBA" id="ARBA00022490"/>
    </source>
</evidence>
<keyword evidence="3 6" id="KW-0963">Cytoplasm</keyword>
<dbReference type="InterPro" id="IPR017463">
    <property type="entry name" value="Sulphur_relay_TusD/DsrE"/>
</dbReference>
<dbReference type="GO" id="GO:0002143">
    <property type="term" value="P:tRNA wobble position uridine thiolation"/>
    <property type="evidence" value="ECO:0007669"/>
    <property type="project" value="TreeGrafter"/>
</dbReference>
<evidence type="ECO:0000256" key="1">
    <source>
        <dbReference type="ARBA" id="ARBA00004496"/>
    </source>
</evidence>
<proteinExistence type="inferred from homology"/>
<dbReference type="GO" id="GO:1990228">
    <property type="term" value="C:sulfurtransferase complex"/>
    <property type="evidence" value="ECO:0007669"/>
    <property type="project" value="TreeGrafter"/>
</dbReference>
<dbReference type="EC" id="2.8.1.-" evidence="6"/>
<dbReference type="PANTHER" id="PTHR34874">
    <property type="entry name" value="PROTEIN YCHN"/>
    <property type="match status" value="1"/>
</dbReference>
<name>A0A143WSG2_9ENTR</name>
<accession>A0A143WSG2</accession>
<dbReference type="GO" id="GO:0016783">
    <property type="term" value="F:sulfurtransferase activity"/>
    <property type="evidence" value="ECO:0007669"/>
    <property type="project" value="UniProtKB-UniRule"/>
</dbReference>
<reference evidence="8" key="1">
    <citation type="submission" date="2016-01" db="EMBL/GenBank/DDBJ databases">
        <authorList>
            <person name="Husnik F."/>
        </authorList>
    </citation>
    <scope>NUCLEOTIDE SEQUENCE [LARGE SCALE GENOMIC DNA]</scope>
</reference>
<dbReference type="SUPFAM" id="SSF75169">
    <property type="entry name" value="DsrEFH-like"/>
    <property type="match status" value="1"/>
</dbReference>
<dbReference type="NCBIfam" id="NF001237">
    <property type="entry name" value="PRK00207.1"/>
    <property type="match status" value="1"/>
</dbReference>
<dbReference type="PANTHER" id="PTHR34874:SF3">
    <property type="entry name" value="SULFURTRANSFERASE TUSD"/>
    <property type="match status" value="1"/>
</dbReference>
<dbReference type="STRING" id="1778262.MHIR_DE00370"/>
<dbReference type="PATRIC" id="fig|1778262.3.peg.679"/>
<dbReference type="Proteomes" id="UP000095322">
    <property type="component" value="Chromosome I"/>
</dbReference>
<comment type="subcellular location">
    <subcellularLocation>
        <location evidence="1 6">Cytoplasm</location>
    </subcellularLocation>
</comment>
<dbReference type="OrthoDB" id="9787483at2"/>
<evidence type="ECO:0000256" key="2">
    <source>
        <dbReference type="ARBA" id="ARBA00007067"/>
    </source>
</evidence>
<dbReference type="Pfam" id="PF02635">
    <property type="entry name" value="DsrE"/>
    <property type="match status" value="1"/>
</dbReference>
<comment type="similarity">
    <text evidence="2 6">Belongs to the DsrE/TusD family.</text>
</comment>
<dbReference type="InterPro" id="IPR003787">
    <property type="entry name" value="Sulphur_relay_DsrE/F-like"/>
</dbReference>
<protein>
    <recommendedName>
        <fullName evidence="6">Sulfurtransferase TusD</fullName>
        <ecNumber evidence="6">2.8.1.-</ecNumber>
    </recommendedName>
    <alternativeName>
        <fullName evidence="6">tRNA 2-thiouridine synthesizing protein D</fullName>
    </alternativeName>
</protein>
<evidence type="ECO:0000313" key="7">
    <source>
        <dbReference type="EMBL" id="CUX96658.1"/>
    </source>
</evidence>
<organism evidence="7 8">
    <name type="scientific">Candidatus Doolittlea endobia</name>
    <dbReference type="NCBI Taxonomy" id="1778262"/>
    <lineage>
        <taxon>Bacteria</taxon>
        <taxon>Pseudomonadati</taxon>
        <taxon>Pseudomonadota</taxon>
        <taxon>Gammaproteobacteria</taxon>
        <taxon>Enterobacterales</taxon>
        <taxon>Enterobacteriaceae</taxon>
        <taxon>Candidatus Doolittlea</taxon>
    </lineage>
</organism>
<keyword evidence="8" id="KW-1185">Reference proteome</keyword>
<evidence type="ECO:0000313" key="8">
    <source>
        <dbReference type="Proteomes" id="UP000095322"/>
    </source>
</evidence>
<keyword evidence="4 6" id="KW-0808">Transferase</keyword>
<dbReference type="InterPro" id="IPR027396">
    <property type="entry name" value="DsrEFH-like"/>
</dbReference>
<dbReference type="GO" id="GO:0097163">
    <property type="term" value="F:sulfur carrier activity"/>
    <property type="evidence" value="ECO:0007669"/>
    <property type="project" value="TreeGrafter"/>
</dbReference>
<evidence type="ECO:0000256" key="5">
    <source>
        <dbReference type="ARBA" id="ARBA00022694"/>
    </source>
</evidence>
<dbReference type="RefSeq" id="WP_067565800.1">
    <property type="nucleotide sequence ID" value="NZ_LN999833.1"/>
</dbReference>
<evidence type="ECO:0000256" key="4">
    <source>
        <dbReference type="ARBA" id="ARBA00022679"/>
    </source>
</evidence>
<evidence type="ECO:0000256" key="6">
    <source>
        <dbReference type="HAMAP-Rule" id="MF_00390"/>
    </source>
</evidence>
<dbReference type="KEGG" id="den:MHIR_DE00370"/>
<dbReference type="Gene3D" id="3.40.1260.10">
    <property type="entry name" value="DsrEFH-like"/>
    <property type="match status" value="1"/>
</dbReference>
<dbReference type="FunFam" id="3.40.1260.10:FF:000001">
    <property type="entry name" value="Sulfurtransferase TusD"/>
    <property type="match status" value="1"/>
</dbReference>
<dbReference type="EMBL" id="LN999833">
    <property type="protein sequence ID" value="CUX96658.1"/>
    <property type="molecule type" value="Genomic_DNA"/>
</dbReference>
<dbReference type="HAMAP" id="MF_00390">
    <property type="entry name" value="Thiourid_synth_D"/>
    <property type="match status" value="1"/>
</dbReference>